<dbReference type="Gramene" id="OPUNC12G05200.1">
    <property type="protein sequence ID" value="OPUNC12G05200.1"/>
    <property type="gene ID" value="OPUNC12G05200"/>
</dbReference>
<reference evidence="1" key="1">
    <citation type="submission" date="2015-04" db="UniProtKB">
        <authorList>
            <consortium name="EnsemblPlants"/>
        </authorList>
    </citation>
    <scope>IDENTIFICATION</scope>
</reference>
<name>A0A0E0MKH2_ORYPU</name>
<dbReference type="HOGENOM" id="CLU_1930928_0_0_1"/>
<sequence>MAARAARSTGGTTMRAARSTLTTTCRGAQCGGCEFWEWCDPESEPYLNKLLLDLRNAVWSAREEINGLEAALRDSKNEALQNSQATRCKESNEVECLRAALEKIEATNCGLVDRINKQQKCMTMLICQVSS</sequence>
<dbReference type="Proteomes" id="UP000026962">
    <property type="component" value="Chromosome 12"/>
</dbReference>
<protein>
    <submittedName>
        <fullName evidence="1">Uncharacterized protein</fullName>
    </submittedName>
</protein>
<keyword evidence="2" id="KW-1185">Reference proteome</keyword>
<evidence type="ECO:0000313" key="2">
    <source>
        <dbReference type="Proteomes" id="UP000026962"/>
    </source>
</evidence>
<organism evidence="1">
    <name type="scientific">Oryza punctata</name>
    <name type="common">Red rice</name>
    <dbReference type="NCBI Taxonomy" id="4537"/>
    <lineage>
        <taxon>Eukaryota</taxon>
        <taxon>Viridiplantae</taxon>
        <taxon>Streptophyta</taxon>
        <taxon>Embryophyta</taxon>
        <taxon>Tracheophyta</taxon>
        <taxon>Spermatophyta</taxon>
        <taxon>Magnoliopsida</taxon>
        <taxon>Liliopsida</taxon>
        <taxon>Poales</taxon>
        <taxon>Poaceae</taxon>
        <taxon>BOP clade</taxon>
        <taxon>Oryzoideae</taxon>
        <taxon>Oryzeae</taxon>
        <taxon>Oryzinae</taxon>
        <taxon>Oryza</taxon>
    </lineage>
</organism>
<accession>A0A0E0MKH2</accession>
<dbReference type="EnsemblPlants" id="OPUNC12G05200.1">
    <property type="protein sequence ID" value="OPUNC12G05200.1"/>
    <property type="gene ID" value="OPUNC12G05200"/>
</dbReference>
<dbReference type="OMA" id="QATRCKE"/>
<reference evidence="1" key="2">
    <citation type="submission" date="2018-05" db="EMBL/GenBank/DDBJ databases">
        <title>OpunRS2 (Oryza punctata Reference Sequence Version 2).</title>
        <authorList>
            <person name="Zhang J."/>
            <person name="Kudrna D."/>
            <person name="Lee S."/>
            <person name="Talag J."/>
            <person name="Welchert J."/>
            <person name="Wing R.A."/>
        </authorList>
    </citation>
    <scope>NUCLEOTIDE SEQUENCE [LARGE SCALE GENOMIC DNA]</scope>
</reference>
<proteinExistence type="predicted"/>
<evidence type="ECO:0000313" key="1">
    <source>
        <dbReference type="EnsemblPlants" id="OPUNC12G05200.1"/>
    </source>
</evidence>
<dbReference type="AlphaFoldDB" id="A0A0E0MKH2"/>